<evidence type="ECO:0000313" key="1">
    <source>
        <dbReference type="EMBL" id="JAD27885.1"/>
    </source>
</evidence>
<protein>
    <submittedName>
        <fullName evidence="1">Uncharacterized protein</fullName>
    </submittedName>
</protein>
<name>A0A0A8YTH7_ARUDO</name>
<dbReference type="AlphaFoldDB" id="A0A0A8YTH7"/>
<reference evidence="1" key="2">
    <citation type="journal article" date="2015" name="Data Brief">
        <title>Shoot transcriptome of the giant reed, Arundo donax.</title>
        <authorList>
            <person name="Barrero R.A."/>
            <person name="Guerrero F.D."/>
            <person name="Moolhuijzen P."/>
            <person name="Goolsby J.A."/>
            <person name="Tidwell J."/>
            <person name="Bellgard S.E."/>
            <person name="Bellgard M.I."/>
        </authorList>
    </citation>
    <scope>NUCLEOTIDE SEQUENCE</scope>
    <source>
        <tissue evidence="1">Shoot tissue taken approximately 20 cm above the soil surface</tissue>
    </source>
</reference>
<dbReference type="EMBL" id="GBRH01270010">
    <property type="protein sequence ID" value="JAD27885.1"/>
    <property type="molecule type" value="Transcribed_RNA"/>
</dbReference>
<organism evidence="1">
    <name type="scientific">Arundo donax</name>
    <name type="common">Giant reed</name>
    <name type="synonym">Donax arundinaceus</name>
    <dbReference type="NCBI Taxonomy" id="35708"/>
    <lineage>
        <taxon>Eukaryota</taxon>
        <taxon>Viridiplantae</taxon>
        <taxon>Streptophyta</taxon>
        <taxon>Embryophyta</taxon>
        <taxon>Tracheophyta</taxon>
        <taxon>Spermatophyta</taxon>
        <taxon>Magnoliopsida</taxon>
        <taxon>Liliopsida</taxon>
        <taxon>Poales</taxon>
        <taxon>Poaceae</taxon>
        <taxon>PACMAD clade</taxon>
        <taxon>Arundinoideae</taxon>
        <taxon>Arundineae</taxon>
        <taxon>Arundo</taxon>
    </lineage>
</organism>
<sequence>MWCEKGFLTPDQQDVLMRPFTVEEGEYALKEMKNDTAPGPDGFPVFF</sequence>
<proteinExistence type="predicted"/>
<accession>A0A0A8YTH7</accession>
<reference evidence="1" key="1">
    <citation type="submission" date="2014-09" db="EMBL/GenBank/DDBJ databases">
        <authorList>
            <person name="Magalhaes I.L.F."/>
            <person name="Oliveira U."/>
            <person name="Santos F.R."/>
            <person name="Vidigal T.H.D.A."/>
            <person name="Brescovit A.D."/>
            <person name="Santos A.J."/>
        </authorList>
    </citation>
    <scope>NUCLEOTIDE SEQUENCE</scope>
    <source>
        <tissue evidence="1">Shoot tissue taken approximately 20 cm above the soil surface</tissue>
    </source>
</reference>